<name>A0A813VHX6_9BILA</name>
<protein>
    <recommendedName>
        <fullName evidence="3">RING-type domain-containing protein</fullName>
    </recommendedName>
</protein>
<organism evidence="1 2">
    <name type="scientific">Brachionus calyciflorus</name>
    <dbReference type="NCBI Taxonomy" id="104777"/>
    <lineage>
        <taxon>Eukaryota</taxon>
        <taxon>Metazoa</taxon>
        <taxon>Spiralia</taxon>
        <taxon>Gnathifera</taxon>
        <taxon>Rotifera</taxon>
        <taxon>Eurotatoria</taxon>
        <taxon>Monogononta</taxon>
        <taxon>Pseudotrocha</taxon>
        <taxon>Ploima</taxon>
        <taxon>Brachionidae</taxon>
        <taxon>Brachionus</taxon>
    </lineage>
</organism>
<evidence type="ECO:0000313" key="1">
    <source>
        <dbReference type="EMBL" id="CAF0843356.1"/>
    </source>
</evidence>
<dbReference type="AlphaFoldDB" id="A0A813VHX6"/>
<dbReference type="Proteomes" id="UP000663879">
    <property type="component" value="Unassembled WGS sequence"/>
</dbReference>
<dbReference type="SUPFAM" id="SSF57850">
    <property type="entry name" value="RING/U-box"/>
    <property type="match status" value="1"/>
</dbReference>
<evidence type="ECO:0000313" key="2">
    <source>
        <dbReference type="Proteomes" id="UP000663879"/>
    </source>
</evidence>
<sequence>MEFLKTIFECKICNDILKAAFKLPCDHSICKAHITKSTIFTCKLCRSRHLTDDLKPHTALNNLFGTIGRIEASFRRFDLIKERPYEFIDLYIEELRNKIDLKREEIKLEVEQKSDKILQDLAYLEKDSSHFVTFNLKKDMDNLLANLAEFTNDEKHWKIGSASYFAQPLIKKLSNLVNEEVEFKKDELITTIDESCIELIDDLEEYKKLCNDKLDFTKSFVDLMDDKISTIKDTIEVLFEQMDDINDYTINHANRLLIKVLTNLNKDMISLRNEILLNRGFEFEKKQFNYPELDYFKEKNKGTLHMIVKNVSSYEFSKSKVILGEKSPINYIPFGIGVKFYKSNRGIPLIGVGLIFENKYEFSGIVASCTVHLINQVDKSERFSKSFIQNCKRINHYFKKIVLFRELIGSDYYDSKNDSFELIVNVELEDLKLRSINDLV</sequence>
<dbReference type="OrthoDB" id="6270329at2759"/>
<keyword evidence="2" id="KW-1185">Reference proteome</keyword>
<dbReference type="Gene3D" id="3.30.40.10">
    <property type="entry name" value="Zinc/RING finger domain, C3HC4 (zinc finger)"/>
    <property type="match status" value="1"/>
</dbReference>
<dbReference type="EMBL" id="CAJNOC010001191">
    <property type="protein sequence ID" value="CAF0843356.1"/>
    <property type="molecule type" value="Genomic_DNA"/>
</dbReference>
<proteinExistence type="predicted"/>
<dbReference type="InterPro" id="IPR013083">
    <property type="entry name" value="Znf_RING/FYVE/PHD"/>
</dbReference>
<evidence type="ECO:0008006" key="3">
    <source>
        <dbReference type="Google" id="ProtNLM"/>
    </source>
</evidence>
<comment type="caution">
    <text evidence="1">The sequence shown here is derived from an EMBL/GenBank/DDBJ whole genome shotgun (WGS) entry which is preliminary data.</text>
</comment>
<reference evidence="1" key="1">
    <citation type="submission" date="2021-02" db="EMBL/GenBank/DDBJ databases">
        <authorList>
            <person name="Nowell W R."/>
        </authorList>
    </citation>
    <scope>NUCLEOTIDE SEQUENCE</scope>
    <source>
        <strain evidence="1">Ploen Becks lab</strain>
    </source>
</reference>
<accession>A0A813VHX6</accession>
<gene>
    <name evidence="1" type="ORF">OXX778_LOCUS8572</name>
</gene>